<dbReference type="InterPro" id="IPR016024">
    <property type="entry name" value="ARM-type_fold"/>
</dbReference>
<accession>D8LKX1</accession>
<feature type="region of interest" description="Disordered" evidence="5">
    <location>
        <begin position="39"/>
        <end position="130"/>
    </location>
</feature>
<feature type="compositionally biased region" description="Low complexity" evidence="5">
    <location>
        <begin position="957"/>
        <end position="984"/>
    </location>
</feature>
<feature type="compositionally biased region" description="Basic and acidic residues" evidence="5">
    <location>
        <begin position="111"/>
        <end position="124"/>
    </location>
</feature>
<feature type="compositionally biased region" description="Basic and acidic residues" evidence="5">
    <location>
        <begin position="39"/>
        <end position="48"/>
    </location>
</feature>
<organism evidence="6 7">
    <name type="scientific">Ectocarpus siliculosus</name>
    <name type="common">Brown alga</name>
    <name type="synonym">Conferva siliculosa</name>
    <dbReference type="NCBI Taxonomy" id="2880"/>
    <lineage>
        <taxon>Eukaryota</taxon>
        <taxon>Sar</taxon>
        <taxon>Stramenopiles</taxon>
        <taxon>Ochrophyta</taxon>
        <taxon>PX clade</taxon>
        <taxon>Phaeophyceae</taxon>
        <taxon>Ectocarpales</taxon>
        <taxon>Ectocarpaceae</taxon>
        <taxon>Ectocarpus</taxon>
    </lineage>
</organism>
<dbReference type="OrthoDB" id="29145at2759"/>
<dbReference type="Proteomes" id="UP000002630">
    <property type="component" value="Unassembled WGS sequence"/>
</dbReference>
<feature type="compositionally biased region" description="Low complexity" evidence="5">
    <location>
        <begin position="1344"/>
        <end position="1359"/>
    </location>
</feature>
<feature type="compositionally biased region" description="Low complexity" evidence="5">
    <location>
        <begin position="920"/>
        <end position="933"/>
    </location>
</feature>
<feature type="repeat" description="ARM" evidence="4">
    <location>
        <begin position="584"/>
        <end position="614"/>
    </location>
</feature>
<feature type="compositionally biased region" description="Low complexity" evidence="5">
    <location>
        <begin position="1050"/>
        <end position="1064"/>
    </location>
</feature>
<evidence type="ECO:0000256" key="3">
    <source>
        <dbReference type="ARBA" id="ARBA00022927"/>
    </source>
</evidence>
<evidence type="ECO:0000313" key="6">
    <source>
        <dbReference type="EMBL" id="CBN80104.1"/>
    </source>
</evidence>
<feature type="compositionally biased region" description="Low complexity" evidence="5">
    <location>
        <begin position="1313"/>
        <end position="1325"/>
    </location>
</feature>
<feature type="compositionally biased region" description="Low complexity" evidence="5">
    <location>
        <begin position="1154"/>
        <end position="1185"/>
    </location>
</feature>
<name>D8LKX1_ECTSI</name>
<feature type="compositionally biased region" description="Gly residues" evidence="5">
    <location>
        <begin position="1186"/>
        <end position="1199"/>
    </location>
</feature>
<gene>
    <name evidence="6" type="ORF">Esi_0031_0096</name>
</gene>
<feature type="compositionally biased region" description="Low complexity" evidence="5">
    <location>
        <begin position="1008"/>
        <end position="1021"/>
    </location>
</feature>
<feature type="compositionally biased region" description="Basic and acidic residues" evidence="5">
    <location>
        <begin position="889"/>
        <end position="901"/>
    </location>
</feature>
<dbReference type="GO" id="GO:0015031">
    <property type="term" value="P:protein transport"/>
    <property type="evidence" value="ECO:0007669"/>
    <property type="project" value="UniProtKB-KW"/>
</dbReference>
<evidence type="ECO:0000256" key="2">
    <source>
        <dbReference type="ARBA" id="ARBA00022448"/>
    </source>
</evidence>
<feature type="compositionally biased region" description="Basic and acidic residues" evidence="5">
    <location>
        <begin position="1442"/>
        <end position="1451"/>
    </location>
</feature>
<dbReference type="eggNOG" id="KOG0166">
    <property type="taxonomic scope" value="Eukaryota"/>
</dbReference>
<feature type="compositionally biased region" description="Low complexity" evidence="5">
    <location>
        <begin position="872"/>
        <end position="882"/>
    </location>
</feature>
<dbReference type="SUPFAM" id="SSF48371">
    <property type="entry name" value="ARM repeat"/>
    <property type="match status" value="1"/>
</dbReference>
<feature type="compositionally biased region" description="Low complexity" evidence="5">
    <location>
        <begin position="1368"/>
        <end position="1383"/>
    </location>
</feature>
<feature type="compositionally biased region" description="Basic and acidic residues" evidence="5">
    <location>
        <begin position="1"/>
        <end position="15"/>
    </location>
</feature>
<keyword evidence="3" id="KW-0653">Protein transport</keyword>
<comment type="similarity">
    <text evidence="1">Belongs to the importin alpha family.</text>
</comment>
<protein>
    <submittedName>
        <fullName evidence="6">Uncharacterized protein</fullName>
    </submittedName>
</protein>
<feature type="compositionally biased region" description="Low complexity" evidence="5">
    <location>
        <begin position="1397"/>
        <end position="1408"/>
    </location>
</feature>
<feature type="compositionally biased region" description="Basic and acidic residues" evidence="5">
    <location>
        <begin position="86"/>
        <end position="99"/>
    </location>
</feature>
<feature type="compositionally biased region" description="Low complexity" evidence="5">
    <location>
        <begin position="1262"/>
        <end position="1300"/>
    </location>
</feature>
<feature type="compositionally biased region" description="Polar residues" evidence="5">
    <location>
        <begin position="68"/>
        <end position="78"/>
    </location>
</feature>
<feature type="repeat" description="ARM" evidence="4">
    <location>
        <begin position="366"/>
        <end position="399"/>
    </location>
</feature>
<dbReference type="Pfam" id="PF00514">
    <property type="entry name" value="Arm"/>
    <property type="match status" value="4"/>
</dbReference>
<dbReference type="InParanoid" id="D8LKX1"/>
<feature type="region of interest" description="Disordered" evidence="5">
    <location>
        <begin position="1"/>
        <end position="27"/>
    </location>
</feature>
<feature type="region of interest" description="Disordered" evidence="5">
    <location>
        <begin position="1154"/>
        <end position="1408"/>
    </location>
</feature>
<evidence type="ECO:0000256" key="5">
    <source>
        <dbReference type="SAM" id="MobiDB-lite"/>
    </source>
</evidence>
<dbReference type="STRING" id="2880.D8LKX1"/>
<feature type="region of interest" description="Disordered" evidence="5">
    <location>
        <begin position="669"/>
        <end position="689"/>
    </location>
</feature>
<dbReference type="SMART" id="SM00185">
    <property type="entry name" value="ARM"/>
    <property type="match status" value="8"/>
</dbReference>
<dbReference type="Gene3D" id="1.25.10.10">
    <property type="entry name" value="Leucine-rich Repeat Variant"/>
    <property type="match status" value="1"/>
</dbReference>
<feature type="compositionally biased region" description="Basic and acidic residues" evidence="5">
    <location>
        <begin position="842"/>
        <end position="858"/>
    </location>
</feature>
<feature type="region of interest" description="Disordered" evidence="5">
    <location>
        <begin position="1442"/>
        <end position="1462"/>
    </location>
</feature>
<evidence type="ECO:0000256" key="1">
    <source>
        <dbReference type="ARBA" id="ARBA00010394"/>
    </source>
</evidence>
<keyword evidence="7" id="KW-1185">Reference proteome</keyword>
<feature type="compositionally biased region" description="Gly residues" evidence="5">
    <location>
        <begin position="860"/>
        <end position="871"/>
    </location>
</feature>
<feature type="compositionally biased region" description="Low complexity" evidence="5">
    <location>
        <begin position="990"/>
        <end position="1001"/>
    </location>
</feature>
<feature type="region of interest" description="Disordered" evidence="5">
    <location>
        <begin position="818"/>
        <end position="1132"/>
    </location>
</feature>
<evidence type="ECO:0000256" key="4">
    <source>
        <dbReference type="PROSITE-ProRule" id="PRU00259"/>
    </source>
</evidence>
<dbReference type="PANTHER" id="PTHR23316">
    <property type="entry name" value="IMPORTIN ALPHA"/>
    <property type="match status" value="1"/>
</dbReference>
<dbReference type="InterPro" id="IPR000225">
    <property type="entry name" value="Armadillo"/>
</dbReference>
<proteinExistence type="inferred from homology"/>
<dbReference type="InterPro" id="IPR011989">
    <property type="entry name" value="ARM-like"/>
</dbReference>
<dbReference type="EMBL" id="FN649760">
    <property type="protein sequence ID" value="CBN80104.1"/>
    <property type="molecule type" value="Genomic_DNA"/>
</dbReference>
<sequence length="1462" mass="148855">MQEIERSVEGARDDDNNISPPRGKSRHLRYLWGLEALSLHERPDESSGKRNHTRKHDSKGWACRPFSQRPQQEVSTMLAQLLGMGRKKEKEKDSSKDSSHGTSSTAVTAADGKRREKGSEEHELGVAAADGALSPGTAVAAATAVDVEKAAMVGQTPGAAHSLLPPSAPTLPHYTTPNSRAAAGGAKAITTAAVGRCQEESSREAAGVAATTAAATGTAAAAGQGESGALVASGRSLAPSPPVGPAAFASPAAPSALVPQPLGQKAFSSEAAAVERGLHIQLGDTGAKTESQLGGQQLEAAKRLRHLLSTNRERMVQEMLSRGWVPLLLRWLGLVHRPSLQVEALSALTTVAQTTTEHTPLLLKHGAVGTLVNLLKSPSLEMVEQAMWVLGKLAQDGQDGTTARDAVLQAGVLGPLVRCLEQHQTLLSLQRIGAWSLFNLLDGQPRPTVDVATVNMVMPAINRLLMAGDSEVLCHACSALSHLCDGSAAHIKVVVESGVCKRLVQLLDHPSSQVVKPALRTIGNVVCAEDDADYTEAILEAGSVVCLKKLIAHPNREIQKEACWTLSNIAAGSVSQIQSVLDSGAMPQLIKLATSPETESEVRSEAFWVVLNAASCGSDAQIEYLVSQGCVQILSDLLGESSMVMMALEGIERVLSVGDLRVMRNAIASHSHADPDQGGDGAGGHGEGEGEGDHCMECASMEAVGAAAAAANARDGHCATEALAGGEAGAYTNPYACMLTPEKIQALEAHKNSAVAKRASRVWARYFVTCAICRGFFSRHGSSATFCAECNCHVCGSCDCTVFHLAYQDKLWEEMEGKEERGKKAQQAAKKNKKAKKREKKKNAAKELAIDPLPKEAKAAGGGGGGRGAGGDKPAAAPPGGVKRAGKAGGKDKDKASDGEKAMPGQRSPGLGKKGHDRSSSPNKASSSASTESNSEDEYSPSSPRDPKYHDNRTSPATSTAAAIINATAAAVNSAAAAAAAKKSGAGRRTTATAATTTTTTPPKKPPLGRAQAAVAAVTPTAPSPEEEEEERGQRRPGKKQGRRDPQQPAAVGRENAAAVAANRWKGSPTAAASRALEDDGEEPWVVVGGTGGKRAGGTKWNKGHQQQRAAAAPAPPVGSGGGGSGGTSSVVWASESSPANVAVPAATLVRSSAVASPPPATAAAATGTAPRVSVPSPSHVQVVPPGGGGPGGAWGGAGVVKPAVPPAVSSRPVGTPSSTTAKGVLRQPVANGSQFAPQRQGPGPGSVWGASSSIMDARHNPLSVAPPASSASSPAAAAAGSSLGAPFAGLPAAARAPGPSNRAGVIGSRPQATATTVAAAAVVAKPVGPSSRGLPTANALSPTSTTVGSRVTTTAASVNSKGGTGVAGTVSSSGGVSPAGVAIPWQEAPVGGGSGSSSANSSSSVSSLFRSASTGSEALIENEKLVSFLLETGSILALARRLEEEEDWRRPVPSSINSRPG</sequence>
<reference evidence="6 7" key="1">
    <citation type="journal article" date="2010" name="Nature">
        <title>The Ectocarpus genome and the independent evolution of multicellularity in brown algae.</title>
        <authorList>
            <person name="Cock J.M."/>
            <person name="Sterck L."/>
            <person name="Rouze P."/>
            <person name="Scornet D."/>
            <person name="Allen A.E."/>
            <person name="Amoutzias G."/>
            <person name="Anthouard V."/>
            <person name="Artiguenave F."/>
            <person name="Aury J.M."/>
            <person name="Badger J.H."/>
            <person name="Beszteri B."/>
            <person name="Billiau K."/>
            <person name="Bonnet E."/>
            <person name="Bothwell J.H."/>
            <person name="Bowler C."/>
            <person name="Boyen C."/>
            <person name="Brownlee C."/>
            <person name="Carrano C.J."/>
            <person name="Charrier B."/>
            <person name="Cho G.Y."/>
            <person name="Coelho S.M."/>
            <person name="Collen J."/>
            <person name="Corre E."/>
            <person name="Da Silva C."/>
            <person name="Delage L."/>
            <person name="Delaroque N."/>
            <person name="Dittami S.M."/>
            <person name="Doulbeau S."/>
            <person name="Elias M."/>
            <person name="Farnham G."/>
            <person name="Gachon C.M."/>
            <person name="Gschloessl B."/>
            <person name="Heesch S."/>
            <person name="Jabbari K."/>
            <person name="Jubin C."/>
            <person name="Kawai H."/>
            <person name="Kimura K."/>
            <person name="Kloareg B."/>
            <person name="Kupper F.C."/>
            <person name="Lang D."/>
            <person name="Le Bail A."/>
            <person name="Leblanc C."/>
            <person name="Lerouge P."/>
            <person name="Lohr M."/>
            <person name="Lopez P.J."/>
            <person name="Martens C."/>
            <person name="Maumus F."/>
            <person name="Michel G."/>
            <person name="Miranda-Saavedra D."/>
            <person name="Morales J."/>
            <person name="Moreau H."/>
            <person name="Motomura T."/>
            <person name="Nagasato C."/>
            <person name="Napoli C.A."/>
            <person name="Nelson D.R."/>
            <person name="Nyvall-Collen P."/>
            <person name="Peters A.F."/>
            <person name="Pommier C."/>
            <person name="Potin P."/>
            <person name="Poulain J."/>
            <person name="Quesneville H."/>
            <person name="Read B."/>
            <person name="Rensing S.A."/>
            <person name="Ritter A."/>
            <person name="Rousvoal S."/>
            <person name="Samanta M."/>
            <person name="Samson G."/>
            <person name="Schroeder D.C."/>
            <person name="Segurens B."/>
            <person name="Strittmatter M."/>
            <person name="Tonon T."/>
            <person name="Tregear J.W."/>
            <person name="Valentin K."/>
            <person name="von Dassow P."/>
            <person name="Yamagishi T."/>
            <person name="Van de Peer Y."/>
            <person name="Wincker P."/>
        </authorList>
    </citation>
    <scope>NUCLEOTIDE SEQUENCE [LARGE SCALE GENOMIC DNA]</scope>
    <source>
        <strain evidence="7">Ec32 / CCAP1310/4</strain>
    </source>
</reference>
<keyword evidence="2" id="KW-0813">Transport</keyword>
<feature type="compositionally biased region" description="Low complexity" evidence="5">
    <location>
        <begin position="1200"/>
        <end position="1215"/>
    </location>
</feature>
<evidence type="ECO:0000313" key="7">
    <source>
        <dbReference type="Proteomes" id="UP000002630"/>
    </source>
</evidence>
<dbReference type="PROSITE" id="PS50176">
    <property type="entry name" value="ARM_REPEAT"/>
    <property type="match status" value="2"/>
</dbReference>
<feature type="compositionally biased region" description="Basic residues" evidence="5">
    <location>
        <begin position="830"/>
        <end position="841"/>
    </location>
</feature>